<feature type="transmembrane region" description="Helical" evidence="7">
    <location>
        <begin position="94"/>
        <end position="116"/>
    </location>
</feature>
<protein>
    <submittedName>
        <fullName evidence="8">Manganese ABC transporter, inner membrane permease protein SitD</fullName>
    </submittedName>
</protein>
<dbReference type="Gene3D" id="1.10.3470.10">
    <property type="entry name" value="ABC transporter involved in vitamin B12 uptake, BtuC"/>
    <property type="match status" value="1"/>
</dbReference>
<keyword evidence="9" id="KW-1185">Reference proteome</keyword>
<dbReference type="AlphaFoldDB" id="A0A1Q8R268"/>
<comment type="similarity">
    <text evidence="2 6">Belongs to the ABC-3 integral membrane protein family.</text>
</comment>
<evidence type="ECO:0000256" key="2">
    <source>
        <dbReference type="ARBA" id="ARBA00008034"/>
    </source>
</evidence>
<keyword evidence="3 6" id="KW-0812">Transmembrane</keyword>
<dbReference type="Proteomes" id="UP000186102">
    <property type="component" value="Unassembled WGS sequence"/>
</dbReference>
<evidence type="ECO:0000256" key="1">
    <source>
        <dbReference type="ARBA" id="ARBA00004141"/>
    </source>
</evidence>
<name>A0A1Q8R268_9FIRM</name>
<dbReference type="STRING" id="1888891.DSOL_0394"/>
<dbReference type="RefSeq" id="WP_075363209.1">
    <property type="nucleotide sequence ID" value="NZ_MLBF01000002.1"/>
</dbReference>
<evidence type="ECO:0000256" key="6">
    <source>
        <dbReference type="RuleBase" id="RU003943"/>
    </source>
</evidence>
<dbReference type="PANTHER" id="PTHR30477:SF0">
    <property type="entry name" value="METAL TRANSPORT SYSTEM MEMBRANE PROTEIN TM_0125-RELATED"/>
    <property type="match status" value="1"/>
</dbReference>
<dbReference type="InterPro" id="IPR037294">
    <property type="entry name" value="ABC_BtuC-like"/>
</dbReference>
<organism evidence="8 9">
    <name type="scientific">Desulfosporosinus metallidurans</name>
    <dbReference type="NCBI Taxonomy" id="1888891"/>
    <lineage>
        <taxon>Bacteria</taxon>
        <taxon>Bacillati</taxon>
        <taxon>Bacillota</taxon>
        <taxon>Clostridia</taxon>
        <taxon>Eubacteriales</taxon>
        <taxon>Desulfitobacteriaceae</taxon>
        <taxon>Desulfosporosinus</taxon>
    </lineage>
</organism>
<dbReference type="GO" id="GO:0043190">
    <property type="term" value="C:ATP-binding cassette (ABC) transporter complex"/>
    <property type="evidence" value="ECO:0007669"/>
    <property type="project" value="InterPro"/>
</dbReference>
<proteinExistence type="inferred from homology"/>
<keyword evidence="5 7" id="KW-0472">Membrane</keyword>
<dbReference type="PANTHER" id="PTHR30477">
    <property type="entry name" value="ABC-TRANSPORTER METAL-BINDING PROTEIN"/>
    <property type="match status" value="1"/>
</dbReference>
<evidence type="ECO:0000256" key="5">
    <source>
        <dbReference type="ARBA" id="ARBA00023136"/>
    </source>
</evidence>
<feature type="transmembrane region" description="Helical" evidence="7">
    <location>
        <begin position="62"/>
        <end position="82"/>
    </location>
</feature>
<dbReference type="InterPro" id="IPR001626">
    <property type="entry name" value="ABC_TroCD"/>
</dbReference>
<dbReference type="SUPFAM" id="SSF81345">
    <property type="entry name" value="ABC transporter involved in vitamin B12 uptake, BtuC"/>
    <property type="match status" value="1"/>
</dbReference>
<reference evidence="8 9" key="1">
    <citation type="submission" date="2016-09" db="EMBL/GenBank/DDBJ databases">
        <title>Complete genome of Desulfosporosinus sp. OL.</title>
        <authorList>
            <person name="Mardanov A."/>
            <person name="Beletsky A."/>
            <person name="Panova A."/>
            <person name="Karnachuk O."/>
            <person name="Ravin N."/>
        </authorList>
    </citation>
    <scope>NUCLEOTIDE SEQUENCE [LARGE SCALE GENOMIC DNA]</scope>
    <source>
        <strain evidence="8 9">OL</strain>
    </source>
</reference>
<comment type="caution">
    <text evidence="8">The sequence shown here is derived from an EMBL/GenBank/DDBJ whole genome shotgun (WGS) entry which is preliminary data.</text>
</comment>
<dbReference type="GO" id="GO:0055085">
    <property type="term" value="P:transmembrane transport"/>
    <property type="evidence" value="ECO:0007669"/>
    <property type="project" value="InterPro"/>
</dbReference>
<keyword evidence="4 7" id="KW-1133">Transmembrane helix</keyword>
<sequence length="283" mass="30717">MHLLLDPLQYAFMQNAFIGTVAIGVLCAVIGSFVVLLRLAFIGEGLAHGSLAGLAIGYLMRWDLYLAANLYTIGLALLIGIVHEKAKVTLDTAIGILFSTSMALGIALISSMKFYTTDLTGYLFGSVLAITPFDLKIIIAASILILIILFLFYKEFVFYAFDPEMAEVAGLSRAGLHYTMLIMIAITVVIASQTVGIILVTALLIIPAASAQQWTRSLKRLLLLAIFFGLTSAVMGLYISYYFNIASGASIALTAATFFFVSFLLSSHRQPLRRSFGLSEVKK</sequence>
<accession>A0A1Q8R268</accession>
<dbReference type="Pfam" id="PF00950">
    <property type="entry name" value="ABC-3"/>
    <property type="match status" value="1"/>
</dbReference>
<feature type="transmembrane region" description="Helical" evidence="7">
    <location>
        <begin position="137"/>
        <end position="161"/>
    </location>
</feature>
<evidence type="ECO:0000256" key="4">
    <source>
        <dbReference type="ARBA" id="ARBA00022989"/>
    </source>
</evidence>
<evidence type="ECO:0000313" key="9">
    <source>
        <dbReference type="Proteomes" id="UP000186102"/>
    </source>
</evidence>
<evidence type="ECO:0000256" key="7">
    <source>
        <dbReference type="SAM" id="Phobius"/>
    </source>
</evidence>
<feature type="transmembrane region" description="Helical" evidence="7">
    <location>
        <begin position="16"/>
        <end position="41"/>
    </location>
</feature>
<evidence type="ECO:0000313" key="8">
    <source>
        <dbReference type="EMBL" id="OLN33684.1"/>
    </source>
</evidence>
<gene>
    <name evidence="8" type="ORF">DSOL_0394</name>
</gene>
<feature type="transmembrane region" description="Helical" evidence="7">
    <location>
        <begin position="181"/>
        <end position="209"/>
    </location>
</feature>
<dbReference type="CDD" id="cd06550">
    <property type="entry name" value="TM_ABC_iron-siderophores_like"/>
    <property type="match status" value="1"/>
</dbReference>
<comment type="subcellular location">
    <subcellularLocation>
        <location evidence="6">Cell membrane</location>
        <topology evidence="6">Multi-pass membrane protein</topology>
    </subcellularLocation>
    <subcellularLocation>
        <location evidence="1">Membrane</location>
        <topology evidence="1">Multi-pass membrane protein</topology>
    </subcellularLocation>
</comment>
<dbReference type="OrthoDB" id="9778117at2"/>
<feature type="transmembrane region" description="Helical" evidence="7">
    <location>
        <begin position="221"/>
        <end position="239"/>
    </location>
</feature>
<feature type="transmembrane region" description="Helical" evidence="7">
    <location>
        <begin position="245"/>
        <end position="265"/>
    </location>
</feature>
<evidence type="ECO:0000256" key="3">
    <source>
        <dbReference type="ARBA" id="ARBA00022692"/>
    </source>
</evidence>
<keyword evidence="6" id="KW-0813">Transport</keyword>
<dbReference type="GO" id="GO:0010043">
    <property type="term" value="P:response to zinc ion"/>
    <property type="evidence" value="ECO:0007669"/>
    <property type="project" value="TreeGrafter"/>
</dbReference>
<dbReference type="EMBL" id="MLBF01000002">
    <property type="protein sequence ID" value="OLN33684.1"/>
    <property type="molecule type" value="Genomic_DNA"/>
</dbReference>